<organism evidence="1 2">
    <name type="scientific">Arthrobacter wenxiniae</name>
    <dbReference type="NCBI Taxonomy" id="2713570"/>
    <lineage>
        <taxon>Bacteria</taxon>
        <taxon>Bacillati</taxon>
        <taxon>Actinomycetota</taxon>
        <taxon>Actinomycetes</taxon>
        <taxon>Micrococcales</taxon>
        <taxon>Micrococcaceae</taxon>
        <taxon>Arthrobacter</taxon>
    </lineage>
</organism>
<evidence type="ECO:0000313" key="2">
    <source>
        <dbReference type="Proteomes" id="UP000543556"/>
    </source>
</evidence>
<dbReference type="Proteomes" id="UP000543556">
    <property type="component" value="Unassembled WGS sequence"/>
</dbReference>
<dbReference type="EMBL" id="JAAMFM010000002">
    <property type="protein sequence ID" value="NVM93736.1"/>
    <property type="molecule type" value="Genomic_DNA"/>
</dbReference>
<comment type="caution">
    <text evidence="1">The sequence shown here is derived from an EMBL/GenBank/DDBJ whole genome shotgun (WGS) entry which is preliminary data.</text>
</comment>
<reference evidence="1 2" key="1">
    <citation type="submission" date="2020-02" db="EMBL/GenBank/DDBJ databases">
        <title>Genome sequence of strain AETb3-4.</title>
        <authorList>
            <person name="Gao J."/>
            <person name="Zhang X."/>
        </authorList>
    </citation>
    <scope>NUCLEOTIDE SEQUENCE [LARGE SCALE GENOMIC DNA]</scope>
    <source>
        <strain evidence="1 2">AETb3-4</strain>
    </source>
</reference>
<sequence length="160" mass="16268">MTLTSSAAGGTVLIADFVNVDAAGKVNIVGGGIQFLGFDPGTGLTAPFYVFANITVSIPSVEAAQATVEVILVDADGQPVTLAGPEGQGTVRVHQDVDFRHKAAPGQQRPPMGFPGSSNLVLAFPGGLPLSAGSSYEWVVQLNGTRLTSTTFFVPGPVAG</sequence>
<evidence type="ECO:0000313" key="1">
    <source>
        <dbReference type="EMBL" id="NVM93736.1"/>
    </source>
</evidence>
<dbReference type="RefSeq" id="WP_176633464.1">
    <property type="nucleotide sequence ID" value="NZ_JAAMFM010000002.1"/>
</dbReference>
<accession>A0A7Y7IF49</accession>
<keyword evidence="2" id="KW-1185">Reference proteome</keyword>
<gene>
    <name evidence="1" type="ORF">G6034_02195</name>
</gene>
<protein>
    <submittedName>
        <fullName evidence="1">Uncharacterized protein</fullName>
    </submittedName>
</protein>
<proteinExistence type="predicted"/>
<dbReference type="AlphaFoldDB" id="A0A7Y7IF49"/>
<name>A0A7Y7IF49_9MICC</name>